<dbReference type="EMBL" id="BONJ01000022">
    <property type="protein sequence ID" value="GIG15737.1"/>
    <property type="molecule type" value="Genomic_DNA"/>
</dbReference>
<feature type="transmembrane region" description="Helical" evidence="1">
    <location>
        <begin position="67"/>
        <end position="90"/>
    </location>
</feature>
<feature type="transmembrane region" description="Helical" evidence="1">
    <location>
        <begin position="12"/>
        <end position="31"/>
    </location>
</feature>
<name>A0A8J3PFZ9_9ACTN</name>
<dbReference type="RefSeq" id="WP_166383915.1">
    <property type="nucleotide sequence ID" value="NZ_BAAATT010000006.1"/>
</dbReference>
<protein>
    <recommendedName>
        <fullName evidence="4">ATP synthase protein I</fullName>
    </recommendedName>
</protein>
<evidence type="ECO:0000313" key="3">
    <source>
        <dbReference type="Proteomes" id="UP000660339"/>
    </source>
</evidence>
<keyword evidence="3" id="KW-1185">Reference proteome</keyword>
<feature type="transmembrane region" description="Helical" evidence="1">
    <location>
        <begin position="37"/>
        <end position="60"/>
    </location>
</feature>
<organism evidence="2 3">
    <name type="scientific">Catellatospora methionotrophica</name>
    <dbReference type="NCBI Taxonomy" id="121620"/>
    <lineage>
        <taxon>Bacteria</taxon>
        <taxon>Bacillati</taxon>
        <taxon>Actinomycetota</taxon>
        <taxon>Actinomycetes</taxon>
        <taxon>Micromonosporales</taxon>
        <taxon>Micromonosporaceae</taxon>
        <taxon>Catellatospora</taxon>
    </lineage>
</organism>
<feature type="transmembrane region" description="Helical" evidence="1">
    <location>
        <begin position="102"/>
        <end position="121"/>
    </location>
</feature>
<comment type="caution">
    <text evidence="2">The sequence shown here is derived from an EMBL/GenBank/DDBJ whole genome shotgun (WGS) entry which is preliminary data.</text>
</comment>
<keyword evidence="1" id="KW-1133">Transmembrane helix</keyword>
<keyword evidence="1" id="KW-0472">Membrane</keyword>
<reference evidence="2" key="1">
    <citation type="submission" date="2021-01" db="EMBL/GenBank/DDBJ databases">
        <title>Whole genome shotgun sequence of Catellatospora methionotrophica NBRC 14553.</title>
        <authorList>
            <person name="Komaki H."/>
            <person name="Tamura T."/>
        </authorList>
    </citation>
    <scope>NUCLEOTIDE SEQUENCE</scope>
    <source>
        <strain evidence="2">NBRC 14553</strain>
    </source>
</reference>
<keyword evidence="1" id="KW-0812">Transmembrane</keyword>
<dbReference type="AlphaFoldDB" id="A0A8J3PFZ9"/>
<proteinExistence type="predicted"/>
<evidence type="ECO:0008006" key="4">
    <source>
        <dbReference type="Google" id="ProtNLM"/>
    </source>
</evidence>
<evidence type="ECO:0000313" key="2">
    <source>
        <dbReference type="EMBL" id="GIG15737.1"/>
    </source>
</evidence>
<evidence type="ECO:0000256" key="1">
    <source>
        <dbReference type="SAM" id="Phobius"/>
    </source>
</evidence>
<gene>
    <name evidence="2" type="ORF">Cme02nite_40690</name>
</gene>
<dbReference type="Proteomes" id="UP000660339">
    <property type="component" value="Unassembled WGS sequence"/>
</dbReference>
<accession>A0A8J3PFZ9</accession>
<sequence length="134" mass="14157">MLAKRLKFLPFMLGVTAAVAVLAPLVAYLTVGAQAAVGVLAGVALVAASYLLSSVVIAWADSINPKMVLSVGLLMYGIKFTVLFLVLAVIAKSGWAGLKPMAIGIGIAAIAWTIGHGWWLWHAKIPYIDEPEQK</sequence>